<evidence type="ECO:0000313" key="2">
    <source>
        <dbReference type="EMBL" id="CAB5056228.1"/>
    </source>
</evidence>
<organism evidence="2">
    <name type="scientific">freshwater metagenome</name>
    <dbReference type="NCBI Taxonomy" id="449393"/>
    <lineage>
        <taxon>unclassified sequences</taxon>
        <taxon>metagenomes</taxon>
        <taxon>ecological metagenomes</taxon>
    </lineage>
</organism>
<dbReference type="EMBL" id="CAEZYY010000003">
    <property type="protein sequence ID" value="CAB4741895.1"/>
    <property type="molecule type" value="Genomic_DNA"/>
</dbReference>
<evidence type="ECO:0000313" key="1">
    <source>
        <dbReference type="EMBL" id="CAB4741895.1"/>
    </source>
</evidence>
<dbReference type="PANTHER" id="PTHR43393:SF2">
    <property type="entry name" value="CYTOKININ RIBOSIDE 5'-MONOPHOSPHATE PHOSPHORIBOHYDROLASE"/>
    <property type="match status" value="1"/>
</dbReference>
<proteinExistence type="predicted"/>
<protein>
    <submittedName>
        <fullName evidence="2">Unannotated protein</fullName>
    </submittedName>
</protein>
<name>A0A6J7TVY1_9ZZZZ</name>
<dbReference type="InterPro" id="IPR005269">
    <property type="entry name" value="LOG"/>
</dbReference>
<dbReference type="Pfam" id="PF03641">
    <property type="entry name" value="Lysine_decarbox"/>
    <property type="match status" value="1"/>
</dbReference>
<dbReference type="SUPFAM" id="SSF102405">
    <property type="entry name" value="MCP/YpsA-like"/>
    <property type="match status" value="1"/>
</dbReference>
<dbReference type="AlphaFoldDB" id="A0A6J7TVY1"/>
<gene>
    <name evidence="1" type="ORF">UFOPK2806_00438</name>
    <name evidence="2" type="ORF">UFOPK4306_00533</name>
</gene>
<dbReference type="GO" id="GO:0005829">
    <property type="term" value="C:cytosol"/>
    <property type="evidence" value="ECO:0007669"/>
    <property type="project" value="TreeGrafter"/>
</dbReference>
<dbReference type="InterPro" id="IPR052341">
    <property type="entry name" value="LOG_family_nucleotidases"/>
</dbReference>
<dbReference type="InterPro" id="IPR031100">
    <property type="entry name" value="LOG_fam"/>
</dbReference>
<dbReference type="GO" id="GO:0009691">
    <property type="term" value="P:cytokinin biosynthetic process"/>
    <property type="evidence" value="ECO:0007669"/>
    <property type="project" value="InterPro"/>
</dbReference>
<reference evidence="2" key="1">
    <citation type="submission" date="2020-05" db="EMBL/GenBank/DDBJ databases">
        <authorList>
            <person name="Chiriac C."/>
            <person name="Salcher M."/>
            <person name="Ghai R."/>
            <person name="Kavagutti S V."/>
        </authorList>
    </citation>
    <scope>NUCLEOTIDE SEQUENCE</scope>
</reference>
<dbReference type="EMBL" id="CAFBQP010000014">
    <property type="protein sequence ID" value="CAB5056228.1"/>
    <property type="molecule type" value="Genomic_DNA"/>
</dbReference>
<dbReference type="NCBIfam" id="TIGR00730">
    <property type="entry name" value="Rossman fold protein, TIGR00730 family"/>
    <property type="match status" value="1"/>
</dbReference>
<dbReference type="Gene3D" id="3.40.50.450">
    <property type="match status" value="1"/>
</dbReference>
<sequence length="251" mass="28004">MPDGQSERQLLEGPKSRLRELRTVARVTREMMRGFRALHFVGPCVTVFGSARIKPESAEYDLARRVAATLAQVGYTIITGGGPGIMEAGNRGAREAGGASIGCNIRLPFEQEPNPYLDVSVDFDYFFVRKMMLVKYSYAFVVMPGGFGTMDEMFEALTLIQTAKIHDFPVVVMGSDYWGPLREQIDGMVGTGMIAKADTDLLRFTDDVDEAVEHIRSRTVERFGLQKKLRPLRILGERGLQQWTMVGPESD</sequence>
<accession>A0A6J7TVY1</accession>
<dbReference type="PANTHER" id="PTHR43393">
    <property type="entry name" value="CYTOKININ RIBOSIDE 5'-MONOPHOSPHATE PHOSPHORIBOHYDROLASE"/>
    <property type="match status" value="1"/>
</dbReference>
<dbReference type="GO" id="GO:0016787">
    <property type="term" value="F:hydrolase activity"/>
    <property type="evidence" value="ECO:0007669"/>
    <property type="project" value="InterPro"/>
</dbReference>